<name>A0A640WAK9_9GAMM</name>
<evidence type="ECO:0000313" key="3">
    <source>
        <dbReference type="Proteomes" id="UP000466024"/>
    </source>
</evidence>
<dbReference type="EMBL" id="VTPX01000008">
    <property type="protein sequence ID" value="KAA0017227.1"/>
    <property type="molecule type" value="Genomic_DNA"/>
</dbReference>
<protein>
    <submittedName>
        <fullName evidence="2">DUF481 domain-containing protein</fullName>
    </submittedName>
</protein>
<feature type="region of interest" description="Disordered" evidence="1">
    <location>
        <begin position="15"/>
        <end position="35"/>
    </location>
</feature>
<sequence>MKSADVNSTYGAFRLPQEADSVNHQGRKPAQGHSRRLRVLMAASLGIAGLTCASMAQAQLEDFEVMDNPAQAEKPFEGTAELGYNKISGNSSSESLRAGVDMTWFRQAWSYSFKAATKSASDNDETSAEEYLVAGRTRYNLSTYNYLFGLARWDKDRFSGYDSQSTLAGGYGRQLLIGPPQSLAVEIGPGVRHDEYEDGGHDDVGLLYAGLDYDWQFSETSKLSQSLAAEASDENLIGRSETALTVAMNDALALKVSYEVEFNDSPPPGASSQTDTATGVSLVYNM</sequence>
<dbReference type="AlphaFoldDB" id="A0A640WAK9"/>
<reference evidence="2 3" key="1">
    <citation type="submission" date="2019-08" db="EMBL/GenBank/DDBJ databases">
        <title>Bioinformatics analysis of the strain L3 and L5.</title>
        <authorList>
            <person name="Li X."/>
        </authorList>
    </citation>
    <scope>NUCLEOTIDE SEQUENCE [LARGE SCALE GENOMIC DNA]</scope>
    <source>
        <strain evidence="2 3">L3</strain>
    </source>
</reference>
<comment type="caution">
    <text evidence="2">The sequence shown here is derived from an EMBL/GenBank/DDBJ whole genome shotgun (WGS) entry which is preliminary data.</text>
</comment>
<proteinExistence type="predicted"/>
<dbReference type="Proteomes" id="UP000466024">
    <property type="component" value="Unassembled WGS sequence"/>
</dbReference>
<evidence type="ECO:0000313" key="2">
    <source>
        <dbReference type="EMBL" id="KAA0017227.1"/>
    </source>
</evidence>
<dbReference type="InterPro" id="IPR007433">
    <property type="entry name" value="DUF481"/>
</dbReference>
<keyword evidence="3" id="KW-1185">Reference proteome</keyword>
<accession>A0A640WAK9</accession>
<organism evidence="2 3">
    <name type="scientific">Salinicola corii</name>
    <dbReference type="NCBI Taxonomy" id="2606937"/>
    <lineage>
        <taxon>Bacteria</taxon>
        <taxon>Pseudomonadati</taxon>
        <taxon>Pseudomonadota</taxon>
        <taxon>Gammaproteobacteria</taxon>
        <taxon>Oceanospirillales</taxon>
        <taxon>Halomonadaceae</taxon>
        <taxon>Salinicola</taxon>
    </lineage>
</organism>
<gene>
    <name evidence="2" type="ORF">F0A16_14620</name>
</gene>
<evidence type="ECO:0000256" key="1">
    <source>
        <dbReference type="SAM" id="MobiDB-lite"/>
    </source>
</evidence>
<dbReference type="Pfam" id="PF04338">
    <property type="entry name" value="DUF481"/>
    <property type="match status" value="1"/>
</dbReference>